<reference evidence="1 2" key="1">
    <citation type="submission" date="2020-02" db="EMBL/GenBank/DDBJ databases">
        <title>Draft genome sequence of two Spirosoma agri KCTC 52727 and Spirosoma terrae KCTC 52035.</title>
        <authorList>
            <person name="Rojas J."/>
            <person name="Ambika Manirajan B."/>
            <person name="Suarez C."/>
            <person name="Ratering S."/>
            <person name="Schnell S."/>
        </authorList>
    </citation>
    <scope>NUCLEOTIDE SEQUENCE [LARGE SCALE GENOMIC DNA]</scope>
    <source>
        <strain evidence="1 2">KCTC 52035</strain>
    </source>
</reference>
<organism evidence="1 2">
    <name type="scientific">Spirosoma terrae</name>
    <dbReference type="NCBI Taxonomy" id="1968276"/>
    <lineage>
        <taxon>Bacteria</taxon>
        <taxon>Pseudomonadati</taxon>
        <taxon>Bacteroidota</taxon>
        <taxon>Cytophagia</taxon>
        <taxon>Cytophagales</taxon>
        <taxon>Cytophagaceae</taxon>
        <taxon>Spirosoma</taxon>
    </lineage>
</organism>
<name>A0A6L9L468_9BACT</name>
<proteinExistence type="predicted"/>
<evidence type="ECO:0000313" key="2">
    <source>
        <dbReference type="Proteomes" id="UP000474175"/>
    </source>
</evidence>
<protein>
    <submittedName>
        <fullName evidence="1">Uncharacterized protein</fullName>
    </submittedName>
</protein>
<gene>
    <name evidence="1" type="ORF">GK108_10240</name>
</gene>
<comment type="caution">
    <text evidence="1">The sequence shown here is derived from an EMBL/GenBank/DDBJ whole genome shotgun (WGS) entry which is preliminary data.</text>
</comment>
<dbReference type="EMBL" id="JAAFZH010000003">
    <property type="protein sequence ID" value="NDU95250.1"/>
    <property type="molecule type" value="Genomic_DNA"/>
</dbReference>
<sequence>MNQHQASHLPGPAKPINITPWNQPTFLNQTIQDYLFAPATYTPLALIDGLNDPIQIELWQRLDAVDLQLRIAMAYQQPRWHWLDREIWAFLAYHHPAARDLIPQALATIKQAILSREWYELGPYYEGVHRHTQHILSIQRSPRQNPPTR</sequence>
<keyword evidence="2" id="KW-1185">Reference proteome</keyword>
<dbReference type="Proteomes" id="UP000474175">
    <property type="component" value="Unassembled WGS sequence"/>
</dbReference>
<accession>A0A6L9L468</accession>
<evidence type="ECO:0000313" key="1">
    <source>
        <dbReference type="EMBL" id="NDU95250.1"/>
    </source>
</evidence>
<dbReference type="AlphaFoldDB" id="A0A6L9L468"/>
<dbReference type="RefSeq" id="WP_163946806.1">
    <property type="nucleotide sequence ID" value="NZ_JAAFZH010000003.1"/>
</dbReference>